<dbReference type="PANTHER" id="PTHR32309">
    <property type="entry name" value="TYROSINE-PROTEIN KINASE"/>
    <property type="match status" value="1"/>
</dbReference>
<dbReference type="GO" id="GO:0005886">
    <property type="term" value="C:plasma membrane"/>
    <property type="evidence" value="ECO:0007669"/>
    <property type="project" value="UniProtKB-SubCell"/>
</dbReference>
<evidence type="ECO:0000256" key="5">
    <source>
        <dbReference type="ARBA" id="ARBA00023136"/>
    </source>
</evidence>
<dbReference type="GO" id="GO:0004713">
    <property type="term" value="F:protein tyrosine kinase activity"/>
    <property type="evidence" value="ECO:0007669"/>
    <property type="project" value="TreeGrafter"/>
</dbReference>
<name>A0A3E4ZQT7_9BACT</name>
<keyword evidence="10" id="KW-0418">Kinase</keyword>
<dbReference type="InterPro" id="IPR003856">
    <property type="entry name" value="LPS_length_determ_N"/>
</dbReference>
<proteinExistence type="predicted"/>
<evidence type="ECO:0000313" key="10">
    <source>
        <dbReference type="EMBL" id="RHC85914.1"/>
    </source>
</evidence>
<organism evidence="10 11">
    <name type="scientific">Parabacteroides merdae</name>
    <dbReference type="NCBI Taxonomy" id="46503"/>
    <lineage>
        <taxon>Bacteria</taxon>
        <taxon>Pseudomonadati</taxon>
        <taxon>Bacteroidota</taxon>
        <taxon>Bacteroidia</taxon>
        <taxon>Bacteroidales</taxon>
        <taxon>Tannerellaceae</taxon>
        <taxon>Parabacteroides</taxon>
    </lineage>
</organism>
<dbReference type="Proteomes" id="UP000434916">
    <property type="component" value="Unassembled WGS sequence"/>
</dbReference>
<evidence type="ECO:0000313" key="8">
    <source>
        <dbReference type="EMBL" id="MTU39644.1"/>
    </source>
</evidence>
<keyword evidence="12" id="KW-1185">Reference proteome</keyword>
<dbReference type="RefSeq" id="WP_022321300.1">
    <property type="nucleotide sequence ID" value="NZ_BAABZJ010000001.1"/>
</dbReference>
<dbReference type="EMBL" id="QSII01000009">
    <property type="protein sequence ID" value="RHC85914.1"/>
    <property type="molecule type" value="Genomic_DNA"/>
</dbReference>
<keyword evidence="10" id="KW-0808">Transferase</keyword>
<reference evidence="12 13" key="2">
    <citation type="journal article" date="2019" name="Nat. Med.">
        <title>A library of human gut bacterial isolates paired with longitudinal multiomics data enables mechanistic microbiome research.</title>
        <authorList>
            <person name="Poyet M."/>
            <person name="Groussin M."/>
            <person name="Gibbons S.M."/>
            <person name="Avila-Pacheco J."/>
            <person name="Jiang X."/>
            <person name="Kearney S.M."/>
            <person name="Perrotta A.R."/>
            <person name="Berdy B."/>
            <person name="Zhao S."/>
            <person name="Lieberman T.D."/>
            <person name="Swanson P.K."/>
            <person name="Smith M."/>
            <person name="Roesemann S."/>
            <person name="Alexander J.E."/>
            <person name="Rich S.A."/>
            <person name="Livny J."/>
            <person name="Vlamakis H."/>
            <person name="Clish C."/>
            <person name="Bullock K."/>
            <person name="Deik A."/>
            <person name="Scott J."/>
            <person name="Pierce K.A."/>
            <person name="Xavier R.J."/>
            <person name="Alm E.J."/>
        </authorList>
    </citation>
    <scope>NUCLEOTIDE SEQUENCE [LARGE SCALE GENOMIC DNA]</scope>
    <source>
        <strain evidence="9 13">BIOML-A11</strain>
        <strain evidence="8 12">BIOML-A29</strain>
    </source>
</reference>
<dbReference type="InterPro" id="IPR050445">
    <property type="entry name" value="Bact_polysacc_biosynth/exp"/>
</dbReference>
<evidence type="ECO:0000256" key="2">
    <source>
        <dbReference type="ARBA" id="ARBA00022475"/>
    </source>
</evidence>
<dbReference type="EMBL" id="WNDD01000011">
    <property type="protein sequence ID" value="MTV02237.1"/>
    <property type="molecule type" value="Genomic_DNA"/>
</dbReference>
<keyword evidence="4 6" id="KW-1133">Transmembrane helix</keyword>
<dbReference type="STRING" id="46503.ERS852463_03613"/>
<gene>
    <name evidence="10" type="ORF">DW828_08080</name>
    <name evidence="8" type="ORF">GMD82_09160</name>
    <name evidence="9" type="ORF">GME02_11300</name>
</gene>
<dbReference type="PANTHER" id="PTHR32309:SF13">
    <property type="entry name" value="FERRIC ENTEROBACTIN TRANSPORT PROTEIN FEPE"/>
    <property type="match status" value="1"/>
</dbReference>
<dbReference type="Pfam" id="PF02706">
    <property type="entry name" value="Wzz"/>
    <property type="match status" value="1"/>
</dbReference>
<reference evidence="10 11" key="1">
    <citation type="submission" date="2018-08" db="EMBL/GenBank/DDBJ databases">
        <title>A genome reference for cultivated species of the human gut microbiota.</title>
        <authorList>
            <person name="Zou Y."/>
            <person name="Xue W."/>
            <person name="Luo G."/>
        </authorList>
    </citation>
    <scope>NUCLEOTIDE SEQUENCE [LARGE SCALE GENOMIC DNA]</scope>
    <source>
        <strain evidence="10 11">AM34-17</strain>
    </source>
</reference>
<dbReference type="Proteomes" id="UP000482671">
    <property type="component" value="Unassembled WGS sequence"/>
</dbReference>
<dbReference type="EMBL" id="WNCN01000010">
    <property type="protein sequence ID" value="MTU39644.1"/>
    <property type="molecule type" value="Genomic_DNA"/>
</dbReference>
<accession>A0A3E4ZQT7</accession>
<evidence type="ECO:0000313" key="9">
    <source>
        <dbReference type="EMBL" id="MTV02237.1"/>
    </source>
</evidence>
<dbReference type="AlphaFoldDB" id="A0A3E4ZQT7"/>
<evidence type="ECO:0000256" key="3">
    <source>
        <dbReference type="ARBA" id="ARBA00022692"/>
    </source>
</evidence>
<evidence type="ECO:0000313" key="13">
    <source>
        <dbReference type="Proteomes" id="UP000482671"/>
    </source>
</evidence>
<evidence type="ECO:0000256" key="6">
    <source>
        <dbReference type="SAM" id="Phobius"/>
    </source>
</evidence>
<keyword evidence="5 6" id="KW-0472">Membrane</keyword>
<feature type="transmembrane region" description="Helical" evidence="6">
    <location>
        <begin position="500"/>
        <end position="520"/>
    </location>
</feature>
<protein>
    <submittedName>
        <fullName evidence="10">Tyrosine protein kinase</fullName>
    </submittedName>
</protein>
<feature type="transmembrane region" description="Helical" evidence="6">
    <location>
        <begin position="21"/>
        <end position="44"/>
    </location>
</feature>
<comment type="caution">
    <text evidence="10">The sequence shown here is derived from an EMBL/GenBank/DDBJ whole genome shotgun (WGS) entry which is preliminary data.</text>
</comment>
<dbReference type="Proteomes" id="UP000286260">
    <property type="component" value="Unassembled WGS sequence"/>
</dbReference>
<comment type="subcellular location">
    <subcellularLocation>
        <location evidence="1">Cell membrane</location>
        <topology evidence="1">Multi-pass membrane protein</topology>
    </subcellularLocation>
</comment>
<evidence type="ECO:0000313" key="11">
    <source>
        <dbReference type="Proteomes" id="UP000286260"/>
    </source>
</evidence>
<keyword evidence="2" id="KW-1003">Cell membrane</keyword>
<feature type="domain" description="Polysaccharide chain length determinant N-terminal" evidence="7">
    <location>
        <begin position="9"/>
        <end position="112"/>
    </location>
</feature>
<keyword evidence="3 6" id="KW-0812">Transmembrane</keyword>
<sequence length="534" mass="60225">MENMQKDSETISLKKIIVDYLYHWKVFLVAACISLVCAILYMVIYPQTYEFVARIKIQEDKNLGSGGSMGLGEAAGLMKSFGLGSISGGAVNIDDEIAIMSSNDLLKKVIIRLGLNVTYKKPYSLISLYEDSPLLIIPDSLTQENLDCFVSFKIEVSKNGAVLIKMKETGKEYSFASLPAQLRVPEGVFDILYGTEGDVTKKIEKPFSLNISVSPAGWMAEDLAEAITVEEFSKNANTLELLYSDYSRKRGKDLLNTLMDEYNNSSESVKKEEGHKAMTFLDVRINGVLQELNGIERTIETYKIKNKLTDIEYDVQFYADAVKNIREKIIEYEAQNHIINLLDTYVKDPKNKYSVIPAMLSADGEKGGAISAYNEALMERDKITKSTNSVNPLSEIADSQIDKLRDGVVLAIDNARKSSQFVLNDLKSQEKAIMSKMDYVPTYEREYLDYKRQQEILQGVYLILLQKREEVALSLGQERDKGFIVDAAVAKYRPVAPRKLFAVLGFLILTIVIPMGYLFAKQQLRDLIDIYKRK</sequence>
<evidence type="ECO:0000256" key="1">
    <source>
        <dbReference type="ARBA" id="ARBA00004651"/>
    </source>
</evidence>
<evidence type="ECO:0000259" key="7">
    <source>
        <dbReference type="Pfam" id="PF02706"/>
    </source>
</evidence>
<evidence type="ECO:0000313" key="12">
    <source>
        <dbReference type="Proteomes" id="UP000434916"/>
    </source>
</evidence>
<evidence type="ECO:0000256" key="4">
    <source>
        <dbReference type="ARBA" id="ARBA00022989"/>
    </source>
</evidence>